<evidence type="ECO:0000313" key="2">
    <source>
        <dbReference type="EMBL" id="KAJ6977993.1"/>
    </source>
</evidence>
<keyword evidence="1" id="KW-1133">Transmembrane helix</keyword>
<evidence type="ECO:0000313" key="3">
    <source>
        <dbReference type="Proteomes" id="UP001164929"/>
    </source>
</evidence>
<dbReference type="AlphaFoldDB" id="A0AAD6Q5N1"/>
<accession>A0AAD6Q5N1</accession>
<organism evidence="2 3">
    <name type="scientific">Populus alba x Populus x berolinensis</name>
    <dbReference type="NCBI Taxonomy" id="444605"/>
    <lineage>
        <taxon>Eukaryota</taxon>
        <taxon>Viridiplantae</taxon>
        <taxon>Streptophyta</taxon>
        <taxon>Embryophyta</taxon>
        <taxon>Tracheophyta</taxon>
        <taxon>Spermatophyta</taxon>
        <taxon>Magnoliopsida</taxon>
        <taxon>eudicotyledons</taxon>
        <taxon>Gunneridae</taxon>
        <taxon>Pentapetalae</taxon>
        <taxon>rosids</taxon>
        <taxon>fabids</taxon>
        <taxon>Malpighiales</taxon>
        <taxon>Salicaceae</taxon>
        <taxon>Saliceae</taxon>
        <taxon>Populus</taxon>
    </lineage>
</organism>
<gene>
    <name evidence="2" type="ORF">NC653_029784</name>
</gene>
<comment type="caution">
    <text evidence="2">The sequence shown here is derived from an EMBL/GenBank/DDBJ whole genome shotgun (WGS) entry which is preliminary data.</text>
</comment>
<protein>
    <submittedName>
        <fullName evidence="2">Uncharacterized protein</fullName>
    </submittedName>
</protein>
<keyword evidence="1" id="KW-0472">Membrane</keyword>
<sequence>MCPCIGGLFGMFQTAATMGNLHTSKGHPKLCAKYTCLSVLGCHDFDGLSSFWFKGIQAFSDSCSCMITIFFYLLLVGSLLGSAALKKILNLFVLSHQFGLKRLYLSWKHFVISVPEIQISKDFMISRDGIRKL</sequence>
<reference evidence="2" key="1">
    <citation type="journal article" date="2023" name="Mol. Ecol. Resour.">
        <title>Chromosome-level genome assembly of a triploid poplar Populus alba 'Berolinensis'.</title>
        <authorList>
            <person name="Chen S."/>
            <person name="Yu Y."/>
            <person name="Wang X."/>
            <person name="Wang S."/>
            <person name="Zhang T."/>
            <person name="Zhou Y."/>
            <person name="He R."/>
            <person name="Meng N."/>
            <person name="Wang Y."/>
            <person name="Liu W."/>
            <person name="Liu Z."/>
            <person name="Liu J."/>
            <person name="Guo Q."/>
            <person name="Huang H."/>
            <person name="Sederoff R.R."/>
            <person name="Wang G."/>
            <person name="Qu G."/>
            <person name="Chen S."/>
        </authorList>
    </citation>
    <scope>NUCLEOTIDE SEQUENCE</scope>
    <source>
        <strain evidence="2">SC-2020</strain>
    </source>
</reference>
<feature type="transmembrane region" description="Helical" evidence="1">
    <location>
        <begin position="66"/>
        <end position="85"/>
    </location>
</feature>
<dbReference type="Proteomes" id="UP001164929">
    <property type="component" value="Chromosome 12"/>
</dbReference>
<keyword evidence="1" id="KW-0812">Transmembrane</keyword>
<keyword evidence="3" id="KW-1185">Reference proteome</keyword>
<name>A0AAD6Q5N1_9ROSI</name>
<proteinExistence type="predicted"/>
<dbReference type="EMBL" id="JAQIZT010000012">
    <property type="protein sequence ID" value="KAJ6977993.1"/>
    <property type="molecule type" value="Genomic_DNA"/>
</dbReference>
<evidence type="ECO:0000256" key="1">
    <source>
        <dbReference type="SAM" id="Phobius"/>
    </source>
</evidence>